<evidence type="ECO:0000256" key="2">
    <source>
        <dbReference type="ARBA" id="ARBA00023015"/>
    </source>
</evidence>
<dbReference type="SUPFAM" id="SSF88659">
    <property type="entry name" value="Sigma3 and sigma4 domains of RNA polymerase sigma factors"/>
    <property type="match status" value="1"/>
</dbReference>
<feature type="domain" description="RNA polymerase sigma factor 70 region 4 type 2" evidence="7">
    <location>
        <begin position="151"/>
        <end position="192"/>
    </location>
</feature>
<dbReference type="NCBIfam" id="TIGR02937">
    <property type="entry name" value="sigma70-ECF"/>
    <property type="match status" value="1"/>
</dbReference>
<dbReference type="Proteomes" id="UP000319383">
    <property type="component" value="Chromosome"/>
</dbReference>
<comment type="similarity">
    <text evidence="1">Belongs to the sigma-70 factor family. ECF subfamily.</text>
</comment>
<dbReference type="Pfam" id="PF08281">
    <property type="entry name" value="Sigma70_r4_2"/>
    <property type="match status" value="1"/>
</dbReference>
<keyword evidence="5" id="KW-0804">Transcription</keyword>
<dbReference type="PANTHER" id="PTHR43133:SF8">
    <property type="entry name" value="RNA POLYMERASE SIGMA FACTOR HI_1459-RELATED"/>
    <property type="match status" value="1"/>
</dbReference>
<proteinExistence type="inferred from homology"/>
<dbReference type="Gene3D" id="1.10.1740.10">
    <property type="match status" value="1"/>
</dbReference>
<dbReference type="GO" id="GO:0003677">
    <property type="term" value="F:DNA binding"/>
    <property type="evidence" value="ECO:0007669"/>
    <property type="project" value="UniProtKB-KW"/>
</dbReference>
<dbReference type="InterPro" id="IPR014284">
    <property type="entry name" value="RNA_pol_sigma-70_dom"/>
</dbReference>
<dbReference type="InterPro" id="IPR039425">
    <property type="entry name" value="RNA_pol_sigma-70-like"/>
</dbReference>
<dbReference type="InterPro" id="IPR007627">
    <property type="entry name" value="RNA_pol_sigma70_r2"/>
</dbReference>
<keyword evidence="2" id="KW-0805">Transcription regulation</keyword>
<dbReference type="GO" id="GO:0016987">
    <property type="term" value="F:sigma factor activity"/>
    <property type="evidence" value="ECO:0007669"/>
    <property type="project" value="UniProtKB-KW"/>
</dbReference>
<keyword evidence="3" id="KW-0731">Sigma factor</keyword>
<sequence length="209" mass="23983">MLDVTSESCESSSGAQEVQEISAARKGDAAALGALLEACRYYLRYIAQKELGCDLQAKEDASDLVQVTMMKAQGKFQDFQGGDHEALRQWLRKILLNSLKDFYRKYKDAEQRKVSKEVHLDNSSQRMRVEELIADDLTPSKVIMNDEREAALKKALKRLPEDQQRVIYLRSRKHMGYSEISQIMDRSAEAARLLWIRAVERLAAELRQE</sequence>
<keyword evidence="4" id="KW-0238">DNA-binding</keyword>
<dbReference type="InterPro" id="IPR013249">
    <property type="entry name" value="RNA_pol_sigma70_r4_t2"/>
</dbReference>
<dbReference type="EMBL" id="CP036276">
    <property type="protein sequence ID" value="QDU44438.1"/>
    <property type="molecule type" value="Genomic_DNA"/>
</dbReference>
<dbReference type="InterPro" id="IPR036388">
    <property type="entry name" value="WH-like_DNA-bd_sf"/>
</dbReference>
<evidence type="ECO:0000256" key="5">
    <source>
        <dbReference type="ARBA" id="ARBA00023163"/>
    </source>
</evidence>
<gene>
    <name evidence="8" type="primary">sigH_2</name>
    <name evidence="8" type="ORF">Mal52_29200</name>
</gene>
<organism evidence="8 9">
    <name type="scientific">Symmachiella dynata</name>
    <dbReference type="NCBI Taxonomy" id="2527995"/>
    <lineage>
        <taxon>Bacteria</taxon>
        <taxon>Pseudomonadati</taxon>
        <taxon>Planctomycetota</taxon>
        <taxon>Planctomycetia</taxon>
        <taxon>Planctomycetales</taxon>
        <taxon>Planctomycetaceae</taxon>
        <taxon>Symmachiella</taxon>
    </lineage>
</organism>
<dbReference type="InterPro" id="IPR013325">
    <property type="entry name" value="RNA_pol_sigma_r2"/>
</dbReference>
<reference evidence="8 9" key="1">
    <citation type="submission" date="2019-02" db="EMBL/GenBank/DDBJ databases">
        <title>Deep-cultivation of Planctomycetes and their phenomic and genomic characterization uncovers novel biology.</title>
        <authorList>
            <person name="Wiegand S."/>
            <person name="Jogler M."/>
            <person name="Boedeker C."/>
            <person name="Pinto D."/>
            <person name="Vollmers J."/>
            <person name="Rivas-Marin E."/>
            <person name="Kohn T."/>
            <person name="Peeters S.H."/>
            <person name="Heuer A."/>
            <person name="Rast P."/>
            <person name="Oberbeckmann S."/>
            <person name="Bunk B."/>
            <person name="Jeske O."/>
            <person name="Meyerdierks A."/>
            <person name="Storesund J.E."/>
            <person name="Kallscheuer N."/>
            <person name="Luecker S."/>
            <person name="Lage O.M."/>
            <person name="Pohl T."/>
            <person name="Merkel B.J."/>
            <person name="Hornburger P."/>
            <person name="Mueller R.-W."/>
            <person name="Bruemmer F."/>
            <person name="Labrenz M."/>
            <person name="Spormann A.M."/>
            <person name="Op den Camp H."/>
            <person name="Overmann J."/>
            <person name="Amann R."/>
            <person name="Jetten M.S.M."/>
            <person name="Mascher T."/>
            <person name="Medema M.H."/>
            <person name="Devos D.P."/>
            <person name="Kaster A.-K."/>
            <person name="Ovreas L."/>
            <person name="Rohde M."/>
            <person name="Galperin M.Y."/>
            <person name="Jogler C."/>
        </authorList>
    </citation>
    <scope>NUCLEOTIDE SEQUENCE [LARGE SCALE GENOMIC DNA]</scope>
    <source>
        <strain evidence="8 9">Mal52</strain>
    </source>
</reference>
<feature type="domain" description="RNA polymerase sigma-70 region 2" evidence="6">
    <location>
        <begin position="42"/>
        <end position="106"/>
    </location>
</feature>
<dbReference type="InterPro" id="IPR013324">
    <property type="entry name" value="RNA_pol_sigma_r3/r4-like"/>
</dbReference>
<evidence type="ECO:0000256" key="3">
    <source>
        <dbReference type="ARBA" id="ARBA00023082"/>
    </source>
</evidence>
<dbReference type="GO" id="GO:0006352">
    <property type="term" value="P:DNA-templated transcription initiation"/>
    <property type="evidence" value="ECO:0007669"/>
    <property type="project" value="InterPro"/>
</dbReference>
<dbReference type="KEGG" id="sdyn:Mal52_29200"/>
<evidence type="ECO:0000259" key="6">
    <source>
        <dbReference type="Pfam" id="PF04542"/>
    </source>
</evidence>
<evidence type="ECO:0000256" key="1">
    <source>
        <dbReference type="ARBA" id="ARBA00010641"/>
    </source>
</evidence>
<dbReference type="Gene3D" id="1.10.10.10">
    <property type="entry name" value="Winged helix-like DNA-binding domain superfamily/Winged helix DNA-binding domain"/>
    <property type="match status" value="1"/>
</dbReference>
<dbReference type="AlphaFoldDB" id="A0A517ZPN8"/>
<protein>
    <submittedName>
        <fullName evidence="8">ECF RNA polymerase sigma factor SigH</fullName>
    </submittedName>
</protein>
<dbReference type="SUPFAM" id="SSF88946">
    <property type="entry name" value="Sigma2 domain of RNA polymerase sigma factors"/>
    <property type="match status" value="1"/>
</dbReference>
<evidence type="ECO:0000313" key="9">
    <source>
        <dbReference type="Proteomes" id="UP000319383"/>
    </source>
</evidence>
<accession>A0A517ZPN8</accession>
<dbReference type="RefSeq" id="WP_197533939.1">
    <property type="nucleotide sequence ID" value="NZ_CAXBED010000022.1"/>
</dbReference>
<evidence type="ECO:0000313" key="8">
    <source>
        <dbReference type="EMBL" id="QDU44438.1"/>
    </source>
</evidence>
<dbReference type="Pfam" id="PF04542">
    <property type="entry name" value="Sigma70_r2"/>
    <property type="match status" value="1"/>
</dbReference>
<evidence type="ECO:0000256" key="4">
    <source>
        <dbReference type="ARBA" id="ARBA00023125"/>
    </source>
</evidence>
<dbReference type="PANTHER" id="PTHR43133">
    <property type="entry name" value="RNA POLYMERASE ECF-TYPE SIGMA FACTO"/>
    <property type="match status" value="1"/>
</dbReference>
<name>A0A517ZPN8_9PLAN</name>
<keyword evidence="9" id="KW-1185">Reference proteome</keyword>
<evidence type="ECO:0000259" key="7">
    <source>
        <dbReference type="Pfam" id="PF08281"/>
    </source>
</evidence>